<dbReference type="InterPro" id="IPR023296">
    <property type="entry name" value="Glyco_hydro_beta-prop_sf"/>
</dbReference>
<reference evidence="14 15" key="1">
    <citation type="submission" date="2018-12" db="EMBL/GenBank/DDBJ databases">
        <title>Draft genome sequence of Xylaria grammica IHI A82.</title>
        <authorList>
            <person name="Buettner E."/>
            <person name="Kellner H."/>
        </authorList>
    </citation>
    <scope>NUCLEOTIDE SEQUENCE [LARGE SCALE GENOMIC DNA]</scope>
    <source>
        <strain evidence="14 15">IHI A82</strain>
    </source>
</reference>
<dbReference type="Pfam" id="PF04616">
    <property type="entry name" value="Glyco_hydro_43"/>
    <property type="match status" value="1"/>
</dbReference>
<feature type="domain" description="C2H2-type" evidence="12">
    <location>
        <begin position="428"/>
        <end position="456"/>
    </location>
</feature>
<evidence type="ECO:0000256" key="4">
    <source>
        <dbReference type="ARBA" id="ARBA00023125"/>
    </source>
</evidence>
<evidence type="ECO:0000256" key="5">
    <source>
        <dbReference type="ARBA" id="ARBA00023155"/>
    </source>
</evidence>
<comment type="caution">
    <text evidence="14">The sequence shown here is derived from an EMBL/GenBank/DDBJ whole genome shotgun (WGS) entry which is preliminary data.</text>
</comment>
<evidence type="ECO:0008006" key="16">
    <source>
        <dbReference type="Google" id="ProtNLM"/>
    </source>
</evidence>
<dbReference type="GO" id="GO:0003677">
    <property type="term" value="F:DNA binding"/>
    <property type="evidence" value="ECO:0007669"/>
    <property type="project" value="UniProtKB-UniRule"/>
</dbReference>
<dbReference type="InterPro" id="IPR008422">
    <property type="entry name" value="KN_HD"/>
</dbReference>
<evidence type="ECO:0000256" key="3">
    <source>
        <dbReference type="ARBA" id="ARBA00022801"/>
    </source>
</evidence>
<dbReference type="STRING" id="363999.A0A439D7Q0"/>
<dbReference type="GO" id="GO:0006355">
    <property type="term" value="P:regulation of DNA-templated transcription"/>
    <property type="evidence" value="ECO:0007669"/>
    <property type="project" value="InterPro"/>
</dbReference>
<dbReference type="SMART" id="SM00355">
    <property type="entry name" value="ZnF_C2H2"/>
    <property type="match status" value="3"/>
</dbReference>
<dbReference type="GO" id="GO:0005634">
    <property type="term" value="C:nucleus"/>
    <property type="evidence" value="ECO:0007669"/>
    <property type="project" value="UniProtKB-SubCell"/>
</dbReference>
<dbReference type="Gene3D" id="3.30.160.60">
    <property type="entry name" value="Classic Zinc Finger"/>
    <property type="match status" value="1"/>
</dbReference>
<keyword evidence="8" id="KW-0479">Metal-binding</keyword>
<dbReference type="Proteomes" id="UP000286045">
    <property type="component" value="Unassembled WGS sequence"/>
</dbReference>
<evidence type="ECO:0000256" key="1">
    <source>
        <dbReference type="ARBA" id="ARBA00009865"/>
    </source>
</evidence>
<dbReference type="PROSITE" id="PS00028">
    <property type="entry name" value="ZINC_FINGER_C2H2_1"/>
    <property type="match status" value="1"/>
</dbReference>
<feature type="compositionally biased region" description="Low complexity" evidence="10">
    <location>
        <begin position="368"/>
        <end position="388"/>
    </location>
</feature>
<gene>
    <name evidence="14" type="ORF">EKO27_g4704</name>
</gene>
<feature type="DNA-binding region" description="Homeobox" evidence="9">
    <location>
        <begin position="215"/>
        <end position="277"/>
    </location>
</feature>
<keyword evidence="6 9" id="KW-0539">Nucleus</keyword>
<evidence type="ECO:0000259" key="11">
    <source>
        <dbReference type="PROSITE" id="PS50071"/>
    </source>
</evidence>
<sequence>MTTIPEELNEDIDVMDFVNWDAAAASTGFDLPTSSEGVENMPGVATGPGPGIPEDPSMDLVFGDVEGDDWSYWALQHYESTQLQQDTDIPSYPEPDSEEVSPGAAQFSWETPEAPCTNCSRWAYQCKRIREGKYKGYCTSCVALRRQCSFGPSTNLASEGGATFPANPWPTMGDRPATSILHEDELAALTNSTLPPQPRTVVAEVTPLSPRPQHPPKIGARFSRESVKVLKNWVVTHSHHPYPTDEERESLQKITGLNKTQITNWLANARRRGKIQPTRATSPHVGRGYAQAIDVPQRRGTPGLFENMNPLQRWANSPPENEPASVTAIARAVSASGSYSATSGSGRTSPNVWNLSDDGSSRSICNQSSASSLGTSHSSGGSFASAFSNQSRGSSIPSFVRSNRGRRRRRRAPPKRVEEQLSQPLKTFQCTFCTETFRTKHDWQRHEKSLHLSLERWICSPDGPRAVNPDNGLVSCGFCGKENPDDAHIESHNFSSCTERTQEERTFYRKDHLRQHLRLVHDVKFLPWAMDKWRVTSPAIRSRCGFCGVVLDSWTVRVDHLAEHFKTGNTMADWKGDWGFDAPVLEMVENSIPPYLIHDERQSPYPFEAGRSSPGSPTNAYELLKMELQWWMTNKMEDLGTTPSDLEIQQEACRVIYGAEVMLKGIGVSASSWLCDLITSNPEAKRQAVFNPRAPNSNCLSSLRINGKADIFENCEFEKELQDYVHAKLLLGLTAMDHELQYESCRILGRMEERSSTPSETLANWFIRMINSSTSWLQDFRQRAHLPRSEDVGDAYKRSTDPKTIDSTIHNYSRLEAELGEYLQLQRSLGNEPTNAGLQRQARIIVYEADDEWNQTAADDKEWLEHFRQRHPPKSSGPSPASAASLSSGRQAPATTQSTPSDPLHTTQAPQTNNSHSPGGSSTSSMRLGVRFLNDANCFRRLARDLSRFVSATTSANNPNRHIPTDDELKHQARWIVYDDDDPFNQTAADNAEWLQRFKIDAGILPPQSGPGLGVRSVAWNLKDGGTGFEPPYVALNPAAMIEPLHGNPQICLSDGTRPFEPEASTANHYLRTFAQRYPAPAKIFCSRELENGLKEYVKRELQKTSVFPSDAQLQARARDIVGMQKTPCDDPILLGKFKAALQGNLPAQQQQPAPTDGNFALDFTATVPASMPTTSALSAGLASSMPAADPTLSMPTTDTWSTEMDLDLNFTEQELNDLLEDVSYGLGDNASGGPTTTPAGPPPTTRYVMEDLSVLLASYAESGSRRIIPTMGFRKMFGALLSLASVWRLLLPYVDIVDRRRDRPLDDRRGLKTAEKKVIYTSTDTSRDSNVWAPEVHYFDGAWYVYFTAGRSSDLDGQRTHVLKGGATPWDTFTYAGRMLDEWAIDASTLRTSFGNYLVFSCFHGVTTQSLCIQKLGSDYISLTGSVSVISQPTAAWETVSAPVNEGPAALYFGGKTYLAYSASYCWSDRYCLGLLTWDGATDPTNPSAWTKSNGCVLSSANGNYGTGHNSFFQSPDGAQTWIAYHATSTSTGACDDSRYTMIQLLGTHSDGSPNFGTPVDFSHTYSEPSA</sequence>
<dbReference type="PROSITE" id="PS50071">
    <property type="entry name" value="HOMEOBOX_2"/>
    <property type="match status" value="1"/>
</dbReference>
<protein>
    <recommendedName>
        <fullName evidence="16">Homeobox domain-containing protein</fullName>
    </recommendedName>
</protein>
<keyword evidence="7" id="KW-0326">Glycosidase</keyword>
<dbReference type="CDD" id="cd00086">
    <property type="entry name" value="homeodomain"/>
    <property type="match status" value="1"/>
</dbReference>
<dbReference type="Gene3D" id="1.10.10.60">
    <property type="entry name" value="Homeodomain-like"/>
    <property type="match status" value="1"/>
</dbReference>
<evidence type="ECO:0000259" key="12">
    <source>
        <dbReference type="PROSITE" id="PS50157"/>
    </source>
</evidence>
<dbReference type="SUPFAM" id="SSF46689">
    <property type="entry name" value="Homeodomain-like"/>
    <property type="match status" value="1"/>
</dbReference>
<dbReference type="CDD" id="cd18820">
    <property type="entry name" value="GH43_LbAraf43-like"/>
    <property type="match status" value="1"/>
</dbReference>
<feature type="compositionally biased region" description="Low complexity" evidence="10">
    <location>
        <begin position="912"/>
        <end position="925"/>
    </location>
</feature>
<dbReference type="PANTHER" id="PTHR43817">
    <property type="entry name" value="GLYCOSYL HYDROLASE"/>
    <property type="match status" value="1"/>
</dbReference>
<dbReference type="Pfam" id="PF03221">
    <property type="entry name" value="HTH_Tnp_Tc5"/>
    <property type="match status" value="1"/>
</dbReference>
<dbReference type="GO" id="GO:0004553">
    <property type="term" value="F:hydrolase activity, hydrolyzing O-glycosyl compounds"/>
    <property type="evidence" value="ECO:0007669"/>
    <property type="project" value="InterPro"/>
</dbReference>
<dbReference type="PROSITE" id="PS51253">
    <property type="entry name" value="HTH_CENPB"/>
    <property type="match status" value="1"/>
</dbReference>
<dbReference type="InterPro" id="IPR006600">
    <property type="entry name" value="HTH_CenpB_DNA-bd_dom"/>
</dbReference>
<comment type="similarity">
    <text evidence="1">Belongs to the glycosyl hydrolase 43 family.</text>
</comment>
<comment type="subcellular location">
    <subcellularLocation>
        <location evidence="9">Nucleus</location>
    </subcellularLocation>
</comment>
<proteinExistence type="inferred from homology"/>
<dbReference type="InterPro" id="IPR001356">
    <property type="entry name" value="HD"/>
</dbReference>
<dbReference type="PROSITE" id="PS50157">
    <property type="entry name" value="ZINC_FINGER_C2H2_2"/>
    <property type="match status" value="1"/>
</dbReference>
<evidence type="ECO:0000256" key="6">
    <source>
        <dbReference type="ARBA" id="ARBA00023242"/>
    </source>
</evidence>
<dbReference type="Pfam" id="PF05920">
    <property type="entry name" value="Homeobox_KN"/>
    <property type="match status" value="1"/>
</dbReference>
<feature type="domain" description="HTH CENPB-type" evidence="13">
    <location>
        <begin position="803"/>
        <end position="877"/>
    </location>
</feature>
<evidence type="ECO:0000256" key="2">
    <source>
        <dbReference type="ARBA" id="ARBA00022729"/>
    </source>
</evidence>
<feature type="region of interest" description="Disordered" evidence="10">
    <location>
        <begin position="868"/>
        <end position="926"/>
    </location>
</feature>
<organism evidence="14 15">
    <name type="scientific">Xylaria grammica</name>
    <dbReference type="NCBI Taxonomy" id="363999"/>
    <lineage>
        <taxon>Eukaryota</taxon>
        <taxon>Fungi</taxon>
        <taxon>Dikarya</taxon>
        <taxon>Ascomycota</taxon>
        <taxon>Pezizomycotina</taxon>
        <taxon>Sordariomycetes</taxon>
        <taxon>Xylariomycetidae</taxon>
        <taxon>Xylariales</taxon>
        <taxon>Xylariaceae</taxon>
        <taxon>Xylaria</taxon>
    </lineage>
</organism>
<feature type="compositionally biased region" description="Low complexity" evidence="10">
    <location>
        <begin position="338"/>
        <end position="349"/>
    </location>
</feature>
<evidence type="ECO:0000256" key="10">
    <source>
        <dbReference type="SAM" id="MobiDB-lite"/>
    </source>
</evidence>
<feature type="domain" description="Homeobox" evidence="11">
    <location>
        <begin position="213"/>
        <end position="276"/>
    </location>
</feature>
<dbReference type="SMART" id="SM00389">
    <property type="entry name" value="HOX"/>
    <property type="match status" value="1"/>
</dbReference>
<keyword evidence="5 9" id="KW-0371">Homeobox</keyword>
<evidence type="ECO:0000256" key="7">
    <source>
        <dbReference type="ARBA" id="ARBA00023295"/>
    </source>
</evidence>
<dbReference type="EMBL" id="RYZI01000115">
    <property type="protein sequence ID" value="RWA10421.1"/>
    <property type="molecule type" value="Genomic_DNA"/>
</dbReference>
<keyword evidence="4 9" id="KW-0238">DNA-binding</keyword>
<dbReference type="InterPro" id="IPR006710">
    <property type="entry name" value="Glyco_hydro_43"/>
</dbReference>
<feature type="compositionally biased region" description="Polar residues" evidence="10">
    <location>
        <begin position="350"/>
        <end position="367"/>
    </location>
</feature>
<dbReference type="SUPFAM" id="SSF75005">
    <property type="entry name" value="Arabinanase/levansucrase/invertase"/>
    <property type="match status" value="1"/>
</dbReference>
<evidence type="ECO:0000259" key="13">
    <source>
        <dbReference type="PROSITE" id="PS51253"/>
    </source>
</evidence>
<dbReference type="Gene3D" id="2.115.10.20">
    <property type="entry name" value="Glycosyl hydrolase domain, family 43"/>
    <property type="match status" value="1"/>
</dbReference>
<keyword evidence="8" id="KW-0863">Zinc-finger</keyword>
<feature type="compositionally biased region" description="Low complexity" evidence="10">
    <location>
        <begin position="874"/>
        <end position="888"/>
    </location>
</feature>
<dbReference type="GO" id="GO:0008270">
    <property type="term" value="F:zinc ion binding"/>
    <property type="evidence" value="ECO:0007669"/>
    <property type="project" value="UniProtKB-KW"/>
</dbReference>
<evidence type="ECO:0000256" key="8">
    <source>
        <dbReference type="PROSITE-ProRule" id="PRU00042"/>
    </source>
</evidence>
<feature type="compositionally biased region" description="Polar residues" evidence="10">
    <location>
        <begin position="889"/>
        <end position="911"/>
    </location>
</feature>
<evidence type="ECO:0000313" key="14">
    <source>
        <dbReference type="EMBL" id="RWA10421.1"/>
    </source>
</evidence>
<name>A0A439D7Q0_9PEZI</name>
<keyword evidence="8" id="KW-0862">Zinc</keyword>
<evidence type="ECO:0000256" key="9">
    <source>
        <dbReference type="PROSITE-ProRule" id="PRU00108"/>
    </source>
</evidence>
<keyword evidence="2" id="KW-0732">Signal</keyword>
<accession>A0A439D7Q0</accession>
<dbReference type="GO" id="GO:0005975">
    <property type="term" value="P:carbohydrate metabolic process"/>
    <property type="evidence" value="ECO:0007669"/>
    <property type="project" value="InterPro"/>
</dbReference>
<dbReference type="InterPro" id="IPR009057">
    <property type="entry name" value="Homeodomain-like_sf"/>
</dbReference>
<dbReference type="InterPro" id="IPR013087">
    <property type="entry name" value="Znf_C2H2_type"/>
</dbReference>
<keyword evidence="3" id="KW-0378">Hydrolase</keyword>
<feature type="region of interest" description="Disordered" evidence="10">
    <location>
        <begin position="338"/>
        <end position="420"/>
    </location>
</feature>
<evidence type="ECO:0000313" key="15">
    <source>
        <dbReference type="Proteomes" id="UP000286045"/>
    </source>
</evidence>
<dbReference type="PANTHER" id="PTHR43817:SF1">
    <property type="entry name" value="HYDROLASE, FAMILY 43, PUTATIVE (AFU_ORTHOLOGUE AFUA_3G01660)-RELATED"/>
    <property type="match status" value="1"/>
</dbReference>
<feature type="compositionally biased region" description="Basic residues" evidence="10">
    <location>
        <begin position="403"/>
        <end position="414"/>
    </location>
</feature>
<keyword evidence="15" id="KW-1185">Reference proteome</keyword>